<feature type="region of interest" description="Disordered" evidence="1">
    <location>
        <begin position="55"/>
        <end position="76"/>
    </location>
</feature>
<name>A0A9W7Y6R8_9FUNG</name>
<dbReference type="EMBL" id="JANBOI010001791">
    <property type="protein sequence ID" value="KAJ1726086.1"/>
    <property type="molecule type" value="Genomic_DNA"/>
</dbReference>
<feature type="compositionally biased region" description="Polar residues" evidence="1">
    <location>
        <begin position="56"/>
        <end position="76"/>
    </location>
</feature>
<accession>A0A9W7Y6R8</accession>
<evidence type="ECO:0000256" key="1">
    <source>
        <dbReference type="SAM" id="MobiDB-lite"/>
    </source>
</evidence>
<dbReference type="AlphaFoldDB" id="A0A9W7Y6R8"/>
<reference evidence="2" key="1">
    <citation type="submission" date="2022-07" db="EMBL/GenBank/DDBJ databases">
        <title>Phylogenomic reconstructions and comparative analyses of Kickxellomycotina fungi.</title>
        <authorList>
            <person name="Reynolds N.K."/>
            <person name="Stajich J.E."/>
            <person name="Barry K."/>
            <person name="Grigoriev I.V."/>
            <person name="Crous P."/>
            <person name="Smith M.E."/>
        </authorList>
    </citation>
    <scope>NUCLEOTIDE SEQUENCE</scope>
    <source>
        <strain evidence="2">BCRC 34381</strain>
    </source>
</reference>
<evidence type="ECO:0000313" key="3">
    <source>
        <dbReference type="Proteomes" id="UP001143981"/>
    </source>
</evidence>
<gene>
    <name evidence="2" type="ORF">LPJ61_005430</name>
</gene>
<organism evidence="2 3">
    <name type="scientific">Coemansia biformis</name>
    <dbReference type="NCBI Taxonomy" id="1286918"/>
    <lineage>
        <taxon>Eukaryota</taxon>
        <taxon>Fungi</taxon>
        <taxon>Fungi incertae sedis</taxon>
        <taxon>Zoopagomycota</taxon>
        <taxon>Kickxellomycotina</taxon>
        <taxon>Kickxellomycetes</taxon>
        <taxon>Kickxellales</taxon>
        <taxon>Kickxellaceae</taxon>
        <taxon>Coemansia</taxon>
    </lineage>
</organism>
<protein>
    <submittedName>
        <fullName evidence="2">Uncharacterized protein</fullName>
    </submittedName>
</protein>
<dbReference type="Proteomes" id="UP001143981">
    <property type="component" value="Unassembled WGS sequence"/>
</dbReference>
<feature type="non-terminal residue" evidence="2">
    <location>
        <position position="76"/>
    </location>
</feature>
<evidence type="ECO:0000313" key="2">
    <source>
        <dbReference type="EMBL" id="KAJ1726086.1"/>
    </source>
</evidence>
<keyword evidence="3" id="KW-1185">Reference proteome</keyword>
<proteinExistence type="predicted"/>
<sequence length="76" mass="8042">GQRRETAKPTAMDIHSCAQTVLPQQRRCGGGTPRANPCATRVGCSSSCMVLLGRSASRQTSSRNATARGPRNNSIL</sequence>
<feature type="non-terminal residue" evidence="2">
    <location>
        <position position="1"/>
    </location>
</feature>
<comment type="caution">
    <text evidence="2">The sequence shown here is derived from an EMBL/GenBank/DDBJ whole genome shotgun (WGS) entry which is preliminary data.</text>
</comment>